<evidence type="ECO:0000313" key="2">
    <source>
        <dbReference type="Proteomes" id="UP000428330"/>
    </source>
</evidence>
<proteinExistence type="predicted"/>
<evidence type="ECO:0008006" key="3">
    <source>
        <dbReference type="Google" id="ProtNLM"/>
    </source>
</evidence>
<dbReference type="Proteomes" id="UP000428330">
    <property type="component" value="Chromosome"/>
</dbReference>
<gene>
    <name evidence="1" type="ORF">EI983_07570</name>
</gene>
<accession>A0A6I6IPT7</accession>
<dbReference type="InterPro" id="IPR029063">
    <property type="entry name" value="SAM-dependent_MTases_sf"/>
</dbReference>
<sequence>MTNAYDELYALGSPDNVYSTALPDGSFIPTYVSSYDPRPEEFLTQFNRVRAGKDWSECSFLDLASSEGSTTLGIAQMGSNVHGVEGRAGALNRANVIRDLIGFSNVTYELGNVMDATKYRKVSGIFASGILYHLEDPIGFLELCAEHASDFIYIDSHRMPYDHEDVSATPFVNSLSNPHVIDAHGLSIRGIEFKEANTKDEEEDGVLRRPRTGIGNTFSVWLSLDDMIELMAKLGFPYHQRIHDRSNFLRSRTAFFRENPSDATKVTPYTQPLPERKPALAAMQAAKARDVDYIKRNNLSVTIVGVQSQIEGIQHKLDAENIAVDRIVVLPGQDGKPVHLGQLTKILEGVKGFVVVASTNPHQIYQQLILFPEITYVCTSFGMVIKEAG</sequence>
<keyword evidence="2" id="KW-1185">Reference proteome</keyword>
<dbReference type="EMBL" id="CP034348">
    <property type="protein sequence ID" value="QGX98144.1"/>
    <property type="molecule type" value="Genomic_DNA"/>
</dbReference>
<name>A0A6I6IPT7_9RHOB</name>
<dbReference type="AlphaFoldDB" id="A0A6I6IPT7"/>
<dbReference type="OrthoDB" id="5195124at2"/>
<dbReference type="RefSeq" id="WP_157706776.1">
    <property type="nucleotide sequence ID" value="NZ_CP034348.1"/>
</dbReference>
<dbReference type="SUPFAM" id="SSF53335">
    <property type="entry name" value="S-adenosyl-L-methionine-dependent methyltransferases"/>
    <property type="match status" value="1"/>
</dbReference>
<dbReference type="KEGG" id="rom:EI983_07570"/>
<protein>
    <recommendedName>
        <fullName evidence="3">Class I SAM-dependent methyltransferase</fullName>
    </recommendedName>
</protein>
<dbReference type="Gene3D" id="3.40.50.150">
    <property type="entry name" value="Vaccinia Virus protein VP39"/>
    <property type="match status" value="1"/>
</dbReference>
<dbReference type="CDD" id="cd02440">
    <property type="entry name" value="AdoMet_MTases"/>
    <property type="match status" value="1"/>
</dbReference>
<organism evidence="1 2">
    <name type="scientific">Roseovarius faecimaris</name>
    <dbReference type="NCBI Taxonomy" id="2494550"/>
    <lineage>
        <taxon>Bacteria</taxon>
        <taxon>Pseudomonadati</taxon>
        <taxon>Pseudomonadota</taxon>
        <taxon>Alphaproteobacteria</taxon>
        <taxon>Rhodobacterales</taxon>
        <taxon>Roseobacteraceae</taxon>
        <taxon>Roseovarius</taxon>
    </lineage>
</organism>
<evidence type="ECO:0000313" key="1">
    <source>
        <dbReference type="EMBL" id="QGX98144.1"/>
    </source>
</evidence>
<reference evidence="2" key="1">
    <citation type="submission" date="2018-12" db="EMBL/GenBank/DDBJ databases">
        <title>Complete genome sequence of Roseovarius sp. MME-070.</title>
        <authorList>
            <person name="Nam Y.-D."/>
            <person name="Kang J."/>
            <person name="Chung W.-H."/>
            <person name="Park Y.S."/>
        </authorList>
    </citation>
    <scope>NUCLEOTIDE SEQUENCE [LARGE SCALE GENOMIC DNA]</scope>
    <source>
        <strain evidence="2">MME-070</strain>
    </source>
</reference>